<reference evidence="1 2" key="1">
    <citation type="submission" date="2020-09" db="EMBL/GenBank/DDBJ databases">
        <title>De no assembly of potato wild relative species, Solanum commersonii.</title>
        <authorList>
            <person name="Cho K."/>
        </authorList>
    </citation>
    <scope>NUCLEOTIDE SEQUENCE [LARGE SCALE GENOMIC DNA]</scope>
    <source>
        <strain evidence="1">LZ3.2</strain>
        <tissue evidence="1">Leaf</tissue>
    </source>
</reference>
<name>A0A9J6A7C6_SOLCO</name>
<keyword evidence="2" id="KW-1185">Reference proteome</keyword>
<gene>
    <name evidence="1" type="ORF">H5410_005506</name>
</gene>
<protein>
    <submittedName>
        <fullName evidence="1">Uncharacterized protein</fullName>
    </submittedName>
</protein>
<comment type="caution">
    <text evidence="1">The sequence shown here is derived from an EMBL/GenBank/DDBJ whole genome shotgun (WGS) entry which is preliminary data.</text>
</comment>
<evidence type="ECO:0000313" key="2">
    <source>
        <dbReference type="Proteomes" id="UP000824120"/>
    </source>
</evidence>
<organism evidence="1 2">
    <name type="scientific">Solanum commersonii</name>
    <name type="common">Commerson's wild potato</name>
    <name type="synonym">Commerson's nightshade</name>
    <dbReference type="NCBI Taxonomy" id="4109"/>
    <lineage>
        <taxon>Eukaryota</taxon>
        <taxon>Viridiplantae</taxon>
        <taxon>Streptophyta</taxon>
        <taxon>Embryophyta</taxon>
        <taxon>Tracheophyta</taxon>
        <taxon>Spermatophyta</taxon>
        <taxon>Magnoliopsida</taxon>
        <taxon>eudicotyledons</taxon>
        <taxon>Gunneridae</taxon>
        <taxon>Pentapetalae</taxon>
        <taxon>asterids</taxon>
        <taxon>lamiids</taxon>
        <taxon>Solanales</taxon>
        <taxon>Solanaceae</taxon>
        <taxon>Solanoideae</taxon>
        <taxon>Solaneae</taxon>
        <taxon>Solanum</taxon>
    </lineage>
</organism>
<proteinExistence type="predicted"/>
<dbReference type="AlphaFoldDB" id="A0A9J6A7C6"/>
<dbReference type="Proteomes" id="UP000824120">
    <property type="component" value="Chromosome 2"/>
</dbReference>
<evidence type="ECO:0000313" key="1">
    <source>
        <dbReference type="EMBL" id="KAG5620288.1"/>
    </source>
</evidence>
<accession>A0A9J6A7C6</accession>
<sequence length="73" mass="8471">MQHVQARKYKKVIVLNRYKKLIGPTKSVLAELGSFLRTLARSEIIYPLNINRWSNVDAGKDLWKNTLVCFLIP</sequence>
<dbReference type="EMBL" id="JACXVP010000002">
    <property type="protein sequence ID" value="KAG5620288.1"/>
    <property type="molecule type" value="Genomic_DNA"/>
</dbReference>